<dbReference type="Pfam" id="PF13377">
    <property type="entry name" value="Peripla_BP_3"/>
    <property type="match status" value="1"/>
</dbReference>
<evidence type="ECO:0000313" key="6">
    <source>
        <dbReference type="Proteomes" id="UP001589894"/>
    </source>
</evidence>
<dbReference type="PROSITE" id="PS00356">
    <property type="entry name" value="HTH_LACI_1"/>
    <property type="match status" value="1"/>
</dbReference>
<dbReference type="PRINTS" id="PR00036">
    <property type="entry name" value="HTHLACI"/>
</dbReference>
<dbReference type="PANTHER" id="PTHR30146">
    <property type="entry name" value="LACI-RELATED TRANSCRIPTIONAL REPRESSOR"/>
    <property type="match status" value="1"/>
</dbReference>
<dbReference type="Pfam" id="PF00356">
    <property type="entry name" value="LacI"/>
    <property type="match status" value="1"/>
</dbReference>
<feature type="domain" description="HTH lacI-type" evidence="4">
    <location>
        <begin position="2"/>
        <end position="56"/>
    </location>
</feature>
<keyword evidence="2 5" id="KW-0238">DNA-binding</keyword>
<dbReference type="RefSeq" id="WP_377339540.1">
    <property type="nucleotide sequence ID" value="NZ_JBHLUE010000011.1"/>
</dbReference>
<evidence type="ECO:0000256" key="2">
    <source>
        <dbReference type="ARBA" id="ARBA00023125"/>
    </source>
</evidence>
<dbReference type="PANTHER" id="PTHR30146:SF138">
    <property type="entry name" value="TRANSCRIPTIONAL REGULATORY PROTEIN"/>
    <property type="match status" value="1"/>
</dbReference>
<organism evidence="5 6">
    <name type="scientific">Plantactinospora siamensis</name>
    <dbReference type="NCBI Taxonomy" id="555372"/>
    <lineage>
        <taxon>Bacteria</taxon>
        <taxon>Bacillati</taxon>
        <taxon>Actinomycetota</taxon>
        <taxon>Actinomycetes</taxon>
        <taxon>Micromonosporales</taxon>
        <taxon>Micromonosporaceae</taxon>
        <taxon>Plantactinospora</taxon>
    </lineage>
</organism>
<dbReference type="SUPFAM" id="SSF53822">
    <property type="entry name" value="Periplasmic binding protein-like I"/>
    <property type="match status" value="1"/>
</dbReference>
<dbReference type="SUPFAM" id="SSF47413">
    <property type="entry name" value="lambda repressor-like DNA-binding domains"/>
    <property type="match status" value="1"/>
</dbReference>
<dbReference type="Proteomes" id="UP001589894">
    <property type="component" value="Unassembled WGS sequence"/>
</dbReference>
<dbReference type="InterPro" id="IPR028082">
    <property type="entry name" value="Peripla_BP_I"/>
</dbReference>
<dbReference type="InterPro" id="IPR010982">
    <property type="entry name" value="Lambda_DNA-bd_dom_sf"/>
</dbReference>
<dbReference type="Gene3D" id="3.40.50.2300">
    <property type="match status" value="2"/>
</dbReference>
<keyword evidence="1" id="KW-0805">Transcription regulation</keyword>
<keyword evidence="6" id="KW-1185">Reference proteome</keyword>
<accession>A0ABV6P003</accession>
<dbReference type="CDD" id="cd06267">
    <property type="entry name" value="PBP1_LacI_sugar_binding-like"/>
    <property type="match status" value="1"/>
</dbReference>
<evidence type="ECO:0000256" key="1">
    <source>
        <dbReference type="ARBA" id="ARBA00023015"/>
    </source>
</evidence>
<dbReference type="InterPro" id="IPR046335">
    <property type="entry name" value="LacI/GalR-like_sensor"/>
</dbReference>
<evidence type="ECO:0000313" key="5">
    <source>
        <dbReference type="EMBL" id="MFC0565608.1"/>
    </source>
</evidence>
<dbReference type="Gene3D" id="1.10.260.40">
    <property type="entry name" value="lambda repressor-like DNA-binding domains"/>
    <property type="match status" value="1"/>
</dbReference>
<name>A0ABV6P003_9ACTN</name>
<dbReference type="EMBL" id="JBHLUE010000011">
    <property type="protein sequence ID" value="MFC0565608.1"/>
    <property type="molecule type" value="Genomic_DNA"/>
</dbReference>
<dbReference type="CDD" id="cd01392">
    <property type="entry name" value="HTH_LacI"/>
    <property type="match status" value="1"/>
</dbReference>
<dbReference type="GO" id="GO:0003677">
    <property type="term" value="F:DNA binding"/>
    <property type="evidence" value="ECO:0007669"/>
    <property type="project" value="UniProtKB-KW"/>
</dbReference>
<comment type="caution">
    <text evidence="5">The sequence shown here is derived from an EMBL/GenBank/DDBJ whole genome shotgun (WGS) entry which is preliminary data.</text>
</comment>
<protein>
    <submittedName>
        <fullName evidence="5">LacI family DNA-binding transcriptional regulator</fullName>
    </submittedName>
</protein>
<sequence length="336" mass="36248">MTTINDVARAAGVSVSTVSRALRGLDRVSPQTRARVAQAATELRYVASPTASSLASGRTRAVAVVFPFLTRWFFATLISGIEQTLRRHDHHVLLIALEGESFGTRLRLSRSMLWKRVDGVIVLATSLDGQEQAVIDNLGLPVVTNGNRIDGWSCVRIDDEEAMRLAVRHLLDLGHTEVAYVGARPDASAYPRIPQDRARAFAETLGASGVSCQPEWMVESDWTGPGAARDIMPVLTGPSRPTAVVAASDEMALGVMGAARRLRLAIPGDLSVVGVDDHVLSSALGLTTVRQDVLHQGRRTGEVLMRQLTGEDVAVVDEVMPVRLVVRESTAPPARR</sequence>
<evidence type="ECO:0000256" key="3">
    <source>
        <dbReference type="ARBA" id="ARBA00023163"/>
    </source>
</evidence>
<evidence type="ECO:0000259" key="4">
    <source>
        <dbReference type="PROSITE" id="PS50932"/>
    </source>
</evidence>
<proteinExistence type="predicted"/>
<keyword evidence="3" id="KW-0804">Transcription</keyword>
<gene>
    <name evidence="5" type="ORF">ACFFHU_15880</name>
</gene>
<dbReference type="InterPro" id="IPR000843">
    <property type="entry name" value="HTH_LacI"/>
</dbReference>
<reference evidence="5 6" key="1">
    <citation type="submission" date="2024-09" db="EMBL/GenBank/DDBJ databases">
        <authorList>
            <person name="Sun Q."/>
            <person name="Mori K."/>
        </authorList>
    </citation>
    <scope>NUCLEOTIDE SEQUENCE [LARGE SCALE GENOMIC DNA]</scope>
    <source>
        <strain evidence="5 6">TBRC 2205</strain>
    </source>
</reference>
<dbReference type="PROSITE" id="PS50932">
    <property type="entry name" value="HTH_LACI_2"/>
    <property type="match status" value="1"/>
</dbReference>
<dbReference type="SMART" id="SM00354">
    <property type="entry name" value="HTH_LACI"/>
    <property type="match status" value="1"/>
</dbReference>